<feature type="compositionally biased region" description="Basic and acidic residues" evidence="1">
    <location>
        <begin position="70"/>
        <end position="82"/>
    </location>
</feature>
<organism evidence="2 3">
    <name type="scientific">Cutaneotrichosporon spelunceum</name>
    <dbReference type="NCBI Taxonomy" id="1672016"/>
    <lineage>
        <taxon>Eukaryota</taxon>
        <taxon>Fungi</taxon>
        <taxon>Dikarya</taxon>
        <taxon>Basidiomycota</taxon>
        <taxon>Agaricomycotina</taxon>
        <taxon>Tremellomycetes</taxon>
        <taxon>Trichosporonales</taxon>
        <taxon>Trichosporonaceae</taxon>
        <taxon>Cutaneotrichosporon</taxon>
    </lineage>
</organism>
<accession>A0AAD3TWE4</accession>
<keyword evidence="3" id="KW-1185">Reference proteome</keyword>
<feature type="region of interest" description="Disordered" evidence="1">
    <location>
        <begin position="1"/>
        <end position="83"/>
    </location>
</feature>
<feature type="region of interest" description="Disordered" evidence="1">
    <location>
        <begin position="106"/>
        <end position="129"/>
    </location>
</feature>
<dbReference type="EMBL" id="BTCM01000005">
    <property type="protein sequence ID" value="GMK58170.1"/>
    <property type="molecule type" value="Genomic_DNA"/>
</dbReference>
<dbReference type="Proteomes" id="UP001222932">
    <property type="component" value="Unassembled WGS sequence"/>
</dbReference>
<evidence type="ECO:0000256" key="1">
    <source>
        <dbReference type="SAM" id="MobiDB-lite"/>
    </source>
</evidence>
<evidence type="ECO:0000313" key="2">
    <source>
        <dbReference type="EMBL" id="GMK58170.1"/>
    </source>
</evidence>
<proteinExistence type="predicted"/>
<feature type="compositionally biased region" description="Low complexity" evidence="1">
    <location>
        <begin position="1"/>
        <end position="27"/>
    </location>
</feature>
<reference evidence="2" key="2">
    <citation type="submission" date="2023-06" db="EMBL/GenBank/DDBJ databases">
        <authorList>
            <person name="Kobayashi Y."/>
            <person name="Kayamori A."/>
            <person name="Aoki K."/>
            <person name="Shiwa Y."/>
            <person name="Fujita N."/>
            <person name="Sugita T."/>
            <person name="Iwasaki W."/>
            <person name="Tanaka N."/>
            <person name="Takashima M."/>
        </authorList>
    </citation>
    <scope>NUCLEOTIDE SEQUENCE</scope>
    <source>
        <strain evidence="2">HIS016</strain>
    </source>
</reference>
<sequence>MSDSSPIATVSTSTATSAASMRSTTSAQHRVRRKPVPLVDEFGVLIPASQPSMPSPPPREKARIRAVRHKSLDPRNAPDHKSQTQFQVELDRLFDELFEEYRAGAASPTVYPSPENSEYSCSRSGHPENLSTSLLRVQTVRESRVLRDSDANVVNPPTAQVDKRTLSKDSPFFASSCAFGVFRSTGRPYPSPEDGQTTAGRVRNAVMEIERNHPTPTNSRTATPIKTLGAILDRAPLTDSTELSLESKRMMEFARRRRTIR</sequence>
<dbReference type="AlphaFoldDB" id="A0AAD3TWE4"/>
<reference evidence="2" key="1">
    <citation type="journal article" date="2023" name="BMC Genomics">
        <title>Chromosome-level genome assemblies of Cutaneotrichosporon spp. (Trichosporonales, Basidiomycota) reveal imbalanced evolution between nucleotide sequences and chromosome synteny.</title>
        <authorList>
            <person name="Kobayashi Y."/>
            <person name="Kayamori A."/>
            <person name="Aoki K."/>
            <person name="Shiwa Y."/>
            <person name="Matsutani M."/>
            <person name="Fujita N."/>
            <person name="Sugita T."/>
            <person name="Iwasaki W."/>
            <person name="Tanaka N."/>
            <person name="Takashima M."/>
        </authorList>
    </citation>
    <scope>NUCLEOTIDE SEQUENCE</scope>
    <source>
        <strain evidence="2">HIS016</strain>
    </source>
</reference>
<protein>
    <submittedName>
        <fullName evidence="2">Uncharacterized protein</fullName>
    </submittedName>
</protein>
<gene>
    <name evidence="2" type="ORF">CspeluHIS016_0502020</name>
</gene>
<feature type="compositionally biased region" description="Polar residues" evidence="1">
    <location>
        <begin position="114"/>
        <end position="129"/>
    </location>
</feature>
<name>A0AAD3TWE4_9TREE</name>
<evidence type="ECO:0000313" key="3">
    <source>
        <dbReference type="Proteomes" id="UP001222932"/>
    </source>
</evidence>
<comment type="caution">
    <text evidence="2">The sequence shown here is derived from an EMBL/GenBank/DDBJ whole genome shotgun (WGS) entry which is preliminary data.</text>
</comment>